<dbReference type="AlphaFoldDB" id="A0A2G5CAS1"/>
<accession>A0A2G5CAS1</accession>
<sequence>MVLQNLLPKNLAGVFSHTEVFSCINYTFNQISKYIVPYSVHISSYADTWDGSWSKHNLDGKKFALASTLCKTVRRSSALYK</sequence>
<evidence type="ECO:0000313" key="1">
    <source>
        <dbReference type="EMBL" id="PIA28376.1"/>
    </source>
</evidence>
<proteinExistence type="predicted"/>
<dbReference type="EMBL" id="KZ305087">
    <property type="protein sequence ID" value="PIA28376.1"/>
    <property type="molecule type" value="Genomic_DNA"/>
</dbReference>
<name>A0A2G5CAS1_AQUCA</name>
<gene>
    <name evidence="1" type="ORF">AQUCO_07000005v1</name>
</gene>
<evidence type="ECO:0000313" key="2">
    <source>
        <dbReference type="Proteomes" id="UP000230069"/>
    </source>
</evidence>
<organism evidence="1 2">
    <name type="scientific">Aquilegia coerulea</name>
    <name type="common">Rocky mountain columbine</name>
    <dbReference type="NCBI Taxonomy" id="218851"/>
    <lineage>
        <taxon>Eukaryota</taxon>
        <taxon>Viridiplantae</taxon>
        <taxon>Streptophyta</taxon>
        <taxon>Embryophyta</taxon>
        <taxon>Tracheophyta</taxon>
        <taxon>Spermatophyta</taxon>
        <taxon>Magnoliopsida</taxon>
        <taxon>Ranunculales</taxon>
        <taxon>Ranunculaceae</taxon>
        <taxon>Thalictroideae</taxon>
        <taxon>Aquilegia</taxon>
    </lineage>
</organism>
<dbReference type="STRING" id="218851.A0A2G5CAS1"/>
<reference evidence="1 2" key="1">
    <citation type="submission" date="2017-09" db="EMBL/GenBank/DDBJ databases">
        <title>WGS assembly of Aquilegia coerulea Goldsmith.</title>
        <authorList>
            <person name="Hodges S."/>
            <person name="Kramer E."/>
            <person name="Nordborg M."/>
            <person name="Tomkins J."/>
            <person name="Borevitz J."/>
            <person name="Derieg N."/>
            <person name="Yan J."/>
            <person name="Mihaltcheva S."/>
            <person name="Hayes R.D."/>
            <person name="Rokhsar D."/>
        </authorList>
    </citation>
    <scope>NUCLEOTIDE SEQUENCE [LARGE SCALE GENOMIC DNA]</scope>
    <source>
        <strain evidence="2">cv. Goldsmith</strain>
    </source>
</reference>
<dbReference type="Proteomes" id="UP000230069">
    <property type="component" value="Unassembled WGS sequence"/>
</dbReference>
<protein>
    <submittedName>
        <fullName evidence="1">Uncharacterized protein</fullName>
    </submittedName>
</protein>
<dbReference type="OrthoDB" id="38125at2759"/>
<dbReference type="InParanoid" id="A0A2G5CAS1"/>
<keyword evidence="2" id="KW-1185">Reference proteome</keyword>